<dbReference type="SFLD" id="SFLDS00005">
    <property type="entry name" value="Isoprenoid_Synthase_Type_I"/>
    <property type="match status" value="1"/>
</dbReference>
<dbReference type="PROSITE" id="PS00444">
    <property type="entry name" value="POLYPRENYL_SYNTHASE_2"/>
    <property type="match status" value="1"/>
</dbReference>
<dbReference type="SUPFAM" id="SSF48576">
    <property type="entry name" value="Terpenoid synthases"/>
    <property type="match status" value="1"/>
</dbReference>
<sequence length="322" mass="36296">MNFQEIFKPYEEEMKDVEKELANIFQSEATLIPVIGSYIMKSGGKRLRPLFLLLSADLAGYRGYKRVILAAVIEALHTASLLHDDVVDEAELRRGKKSANRIWGNQIVVLLGDYLYAKALHLSVSQESLQIMEALSHATSLMAEGEILQLMKAGDPTITFDEYIKIITGKTAGLITAACTIAGILAELPQERVQALTDFGYHIGVAFQMVDDILDYVADETELGKKLGKDLMEGKITLPVIELLKKSNEKEEIVNIIKSDNFSEKNLQKILQYLKKYKCIESSMEIAKNYVYKAKKALEVFPDSTHRQTLFRIADYILLRNK</sequence>
<dbReference type="PANTHER" id="PTHR12001">
    <property type="entry name" value="GERANYLGERANYL PYROPHOSPHATE SYNTHASE"/>
    <property type="match status" value="1"/>
</dbReference>
<evidence type="ECO:0000313" key="7">
    <source>
        <dbReference type="EMBL" id="HGG99345.1"/>
    </source>
</evidence>
<dbReference type="InterPro" id="IPR000092">
    <property type="entry name" value="Polyprenyl_synt"/>
</dbReference>
<evidence type="ECO:0000256" key="5">
    <source>
        <dbReference type="ARBA" id="ARBA00022842"/>
    </source>
</evidence>
<dbReference type="GO" id="GO:0008299">
    <property type="term" value="P:isoprenoid biosynthetic process"/>
    <property type="evidence" value="ECO:0007669"/>
    <property type="project" value="InterPro"/>
</dbReference>
<evidence type="ECO:0000256" key="4">
    <source>
        <dbReference type="ARBA" id="ARBA00022723"/>
    </source>
</evidence>
<dbReference type="EMBL" id="DTHO01000022">
    <property type="protein sequence ID" value="HGG99345.1"/>
    <property type="molecule type" value="Genomic_DNA"/>
</dbReference>
<evidence type="ECO:0000256" key="1">
    <source>
        <dbReference type="ARBA" id="ARBA00001946"/>
    </source>
</evidence>
<evidence type="ECO:0000256" key="2">
    <source>
        <dbReference type="ARBA" id="ARBA00006706"/>
    </source>
</evidence>
<protein>
    <submittedName>
        <fullName evidence="7">Polyprenyl synthetase family protein</fullName>
    </submittedName>
</protein>
<dbReference type="GO" id="GO:0046872">
    <property type="term" value="F:metal ion binding"/>
    <property type="evidence" value="ECO:0007669"/>
    <property type="project" value="UniProtKB-KW"/>
</dbReference>
<dbReference type="GO" id="GO:0004659">
    <property type="term" value="F:prenyltransferase activity"/>
    <property type="evidence" value="ECO:0007669"/>
    <property type="project" value="InterPro"/>
</dbReference>
<dbReference type="PROSITE" id="PS00723">
    <property type="entry name" value="POLYPRENYL_SYNTHASE_1"/>
    <property type="match status" value="1"/>
</dbReference>
<comment type="caution">
    <text evidence="7">The sequence shown here is derived from an EMBL/GenBank/DDBJ whole genome shotgun (WGS) entry which is preliminary data.</text>
</comment>
<name>A0A7C4EL65_9BACT</name>
<dbReference type="Pfam" id="PF00348">
    <property type="entry name" value="polyprenyl_synt"/>
    <property type="match status" value="1"/>
</dbReference>
<evidence type="ECO:0000256" key="3">
    <source>
        <dbReference type="ARBA" id="ARBA00022679"/>
    </source>
</evidence>
<comment type="cofactor">
    <cofactor evidence="1">
        <name>Mg(2+)</name>
        <dbReference type="ChEBI" id="CHEBI:18420"/>
    </cofactor>
</comment>
<proteinExistence type="inferred from homology"/>
<comment type="similarity">
    <text evidence="2 6">Belongs to the FPP/GGPP synthase family.</text>
</comment>
<reference evidence="7" key="1">
    <citation type="journal article" date="2020" name="mSystems">
        <title>Genome- and Community-Level Interaction Insights into Carbon Utilization and Element Cycling Functions of Hydrothermarchaeota in Hydrothermal Sediment.</title>
        <authorList>
            <person name="Zhou Z."/>
            <person name="Liu Y."/>
            <person name="Xu W."/>
            <person name="Pan J."/>
            <person name="Luo Z.H."/>
            <person name="Li M."/>
        </authorList>
    </citation>
    <scope>NUCLEOTIDE SEQUENCE [LARGE SCALE GENOMIC DNA]</scope>
    <source>
        <strain evidence="7">SpSt-788</strain>
    </source>
</reference>
<keyword evidence="5" id="KW-0460">Magnesium</keyword>
<dbReference type="PANTHER" id="PTHR12001:SF69">
    <property type="entry name" value="ALL TRANS-POLYPRENYL-DIPHOSPHATE SYNTHASE PDSS1"/>
    <property type="match status" value="1"/>
</dbReference>
<dbReference type="AlphaFoldDB" id="A0A7C4EL65"/>
<dbReference type="InterPro" id="IPR008949">
    <property type="entry name" value="Isoprenoid_synthase_dom_sf"/>
</dbReference>
<dbReference type="Gene3D" id="1.10.600.10">
    <property type="entry name" value="Farnesyl Diphosphate Synthase"/>
    <property type="match status" value="1"/>
</dbReference>
<accession>A0A7C4EL65</accession>
<keyword evidence="3 6" id="KW-0808">Transferase</keyword>
<gene>
    <name evidence="7" type="ORF">ENV75_02695</name>
</gene>
<keyword evidence="4" id="KW-0479">Metal-binding</keyword>
<dbReference type="InterPro" id="IPR033749">
    <property type="entry name" value="Polyprenyl_synt_CS"/>
</dbReference>
<dbReference type="CDD" id="cd00685">
    <property type="entry name" value="Trans_IPPS_HT"/>
    <property type="match status" value="1"/>
</dbReference>
<evidence type="ECO:0000256" key="6">
    <source>
        <dbReference type="RuleBase" id="RU004466"/>
    </source>
</evidence>
<organism evidence="7">
    <name type="scientific">Thermodesulfovibrio aggregans</name>
    <dbReference type="NCBI Taxonomy" id="86166"/>
    <lineage>
        <taxon>Bacteria</taxon>
        <taxon>Pseudomonadati</taxon>
        <taxon>Nitrospirota</taxon>
        <taxon>Thermodesulfovibrionia</taxon>
        <taxon>Thermodesulfovibrionales</taxon>
        <taxon>Thermodesulfovibrionaceae</taxon>
        <taxon>Thermodesulfovibrio</taxon>
    </lineage>
</organism>